<dbReference type="Proteomes" id="UP000664132">
    <property type="component" value="Unassembled WGS sequence"/>
</dbReference>
<dbReference type="PANTHER" id="PTHR48022">
    <property type="entry name" value="PLASTIDIC GLUCOSE TRANSPORTER 4"/>
    <property type="match status" value="1"/>
</dbReference>
<dbReference type="InterPro" id="IPR003663">
    <property type="entry name" value="Sugar/inositol_transpt"/>
</dbReference>
<comment type="subcellular location">
    <subcellularLocation>
        <location evidence="1">Membrane</location>
        <topology evidence="1">Multi-pass membrane protein</topology>
    </subcellularLocation>
</comment>
<evidence type="ECO:0000259" key="9">
    <source>
        <dbReference type="PROSITE" id="PS50850"/>
    </source>
</evidence>
<keyword evidence="11" id="KW-1185">Reference proteome</keyword>
<feature type="transmembrane region" description="Helical" evidence="8">
    <location>
        <begin position="425"/>
        <end position="443"/>
    </location>
</feature>
<evidence type="ECO:0000256" key="7">
    <source>
        <dbReference type="RuleBase" id="RU003346"/>
    </source>
</evidence>
<feature type="transmembrane region" description="Helical" evidence="8">
    <location>
        <begin position="116"/>
        <end position="135"/>
    </location>
</feature>
<organism evidence="10 11">
    <name type="scientific">Cadophora malorum</name>
    <dbReference type="NCBI Taxonomy" id="108018"/>
    <lineage>
        <taxon>Eukaryota</taxon>
        <taxon>Fungi</taxon>
        <taxon>Dikarya</taxon>
        <taxon>Ascomycota</taxon>
        <taxon>Pezizomycotina</taxon>
        <taxon>Leotiomycetes</taxon>
        <taxon>Helotiales</taxon>
        <taxon>Ploettnerulaceae</taxon>
        <taxon>Cadophora</taxon>
    </lineage>
</organism>
<dbReference type="InterPro" id="IPR036259">
    <property type="entry name" value="MFS_trans_sf"/>
</dbReference>
<reference evidence="10" key="1">
    <citation type="submission" date="2021-02" db="EMBL/GenBank/DDBJ databases">
        <title>Genome sequence Cadophora malorum strain M34.</title>
        <authorList>
            <person name="Stefanovic E."/>
            <person name="Vu D."/>
            <person name="Scully C."/>
            <person name="Dijksterhuis J."/>
            <person name="Roader J."/>
            <person name="Houbraken J."/>
        </authorList>
    </citation>
    <scope>NUCLEOTIDE SEQUENCE</scope>
    <source>
        <strain evidence="10">M34</strain>
    </source>
</reference>
<evidence type="ECO:0000256" key="6">
    <source>
        <dbReference type="ARBA" id="ARBA00023136"/>
    </source>
</evidence>
<evidence type="ECO:0000256" key="8">
    <source>
        <dbReference type="SAM" id="Phobius"/>
    </source>
</evidence>
<evidence type="ECO:0000256" key="2">
    <source>
        <dbReference type="ARBA" id="ARBA00010992"/>
    </source>
</evidence>
<dbReference type="PANTHER" id="PTHR48022:SF70">
    <property type="entry name" value="MONOSACCHARIDE TRANSPORTER, PUTATIVE (AFU_ORTHOLOGUE AFUA_5G14540)-RELATED"/>
    <property type="match status" value="1"/>
</dbReference>
<evidence type="ECO:0000256" key="5">
    <source>
        <dbReference type="ARBA" id="ARBA00022989"/>
    </source>
</evidence>
<keyword evidence="6 8" id="KW-0472">Membrane</keyword>
<evidence type="ECO:0000256" key="4">
    <source>
        <dbReference type="ARBA" id="ARBA00022692"/>
    </source>
</evidence>
<comment type="similarity">
    <text evidence="2 7">Belongs to the major facilitator superfamily. Sugar transporter (TC 2.A.1.1) family.</text>
</comment>
<proteinExistence type="inferred from homology"/>
<dbReference type="EMBL" id="JAFJYH010000011">
    <property type="protein sequence ID" value="KAG4425389.1"/>
    <property type="molecule type" value="Genomic_DNA"/>
</dbReference>
<gene>
    <name evidence="10" type="ORF">IFR04_001539</name>
</gene>
<dbReference type="AlphaFoldDB" id="A0A8H7WIH6"/>
<dbReference type="NCBIfam" id="TIGR00879">
    <property type="entry name" value="SP"/>
    <property type="match status" value="1"/>
</dbReference>
<dbReference type="PROSITE" id="PS50850">
    <property type="entry name" value="MFS"/>
    <property type="match status" value="1"/>
</dbReference>
<dbReference type="FunFam" id="1.20.1250.20:FF:000134">
    <property type="entry name" value="MFS sugar transporter protein"/>
    <property type="match status" value="1"/>
</dbReference>
<dbReference type="GO" id="GO:0016020">
    <property type="term" value="C:membrane"/>
    <property type="evidence" value="ECO:0007669"/>
    <property type="project" value="UniProtKB-SubCell"/>
</dbReference>
<dbReference type="InterPro" id="IPR005828">
    <property type="entry name" value="MFS_sugar_transport-like"/>
</dbReference>
<feature type="transmembrane region" description="Helical" evidence="8">
    <location>
        <begin position="394"/>
        <end position="413"/>
    </location>
</feature>
<dbReference type="InterPro" id="IPR050360">
    <property type="entry name" value="MFS_Sugar_Transporters"/>
</dbReference>
<dbReference type="GO" id="GO:0005351">
    <property type="term" value="F:carbohydrate:proton symporter activity"/>
    <property type="evidence" value="ECO:0007669"/>
    <property type="project" value="TreeGrafter"/>
</dbReference>
<name>A0A8H7WIH6_9HELO</name>
<accession>A0A8H7WIH6</accession>
<feature type="transmembrane region" description="Helical" evidence="8">
    <location>
        <begin position="464"/>
        <end position="484"/>
    </location>
</feature>
<feature type="transmembrane region" description="Helical" evidence="8">
    <location>
        <begin position="324"/>
        <end position="344"/>
    </location>
</feature>
<keyword evidence="3 7" id="KW-0813">Transport</keyword>
<feature type="transmembrane region" description="Helical" evidence="8">
    <location>
        <begin position="69"/>
        <end position="86"/>
    </location>
</feature>
<evidence type="ECO:0000256" key="1">
    <source>
        <dbReference type="ARBA" id="ARBA00004141"/>
    </source>
</evidence>
<dbReference type="SUPFAM" id="SSF103473">
    <property type="entry name" value="MFS general substrate transporter"/>
    <property type="match status" value="1"/>
</dbReference>
<evidence type="ECO:0000313" key="11">
    <source>
        <dbReference type="Proteomes" id="UP000664132"/>
    </source>
</evidence>
<protein>
    <recommendedName>
        <fullName evidence="9">Major facilitator superfamily (MFS) profile domain-containing protein</fullName>
    </recommendedName>
</protein>
<dbReference type="Gene3D" id="1.20.1250.20">
    <property type="entry name" value="MFS general substrate transporter like domains"/>
    <property type="match status" value="1"/>
</dbReference>
<feature type="domain" description="Major facilitator superfamily (MFS) profile" evidence="9">
    <location>
        <begin position="73"/>
        <end position="517"/>
    </location>
</feature>
<dbReference type="OrthoDB" id="6133115at2759"/>
<evidence type="ECO:0000313" key="10">
    <source>
        <dbReference type="EMBL" id="KAG4425389.1"/>
    </source>
</evidence>
<dbReference type="Pfam" id="PF00083">
    <property type="entry name" value="Sugar_tr"/>
    <property type="match status" value="1"/>
</dbReference>
<feature type="transmembrane region" description="Helical" evidence="8">
    <location>
        <begin position="490"/>
        <end position="512"/>
    </location>
</feature>
<dbReference type="InterPro" id="IPR020846">
    <property type="entry name" value="MFS_dom"/>
</dbReference>
<comment type="caution">
    <text evidence="10">The sequence shown here is derived from an EMBL/GenBank/DDBJ whole genome shotgun (WGS) entry which is preliminary data.</text>
</comment>
<keyword evidence="4 8" id="KW-0812">Transmembrane</keyword>
<evidence type="ECO:0000256" key="3">
    <source>
        <dbReference type="ARBA" id="ARBA00022448"/>
    </source>
</evidence>
<feature type="transmembrane region" description="Helical" evidence="8">
    <location>
        <begin position="235"/>
        <end position="254"/>
    </location>
</feature>
<feature type="transmembrane region" description="Helical" evidence="8">
    <location>
        <begin position="202"/>
        <end position="223"/>
    </location>
</feature>
<feature type="transmembrane region" description="Helical" evidence="8">
    <location>
        <begin position="142"/>
        <end position="162"/>
    </location>
</feature>
<keyword evidence="5 8" id="KW-1133">Transmembrane helix</keyword>
<sequence>MTLVLYHSSNYPRKPTSLYKNFIMTFAEKTDATMLERTSSNKENIPNGAEPETLAAVERPDPWGKGHRSLYLMCGLIYLCSTMNGYDGSLMGSINAIPEYQAYYNLGSSGAASTGLVFSIFQIGQMAGALFTWICDWQGRRVPIFGGCLGVVISSIITAVAPNLPTFIGGRFLLSFCSTIATVAAPLYLVEIAPPFYRGTVAGMYNTLYYMGSILATCTIYGANLHISGNLKWRLPLWLQMICPGLVCVGVWFVPESPRWLIGKGRTEEARRIITYYHANGDANHPICDIEMSEISKSLEAEGMTSIQTFFDLRVLFKSPARRYRLMLCMAMAWFGQFSGNNIASYYLPIMLEAVGITSVNTQLLLNIIYALTGWVAASSGARFHDIVGRRKMLTGSCIGMAVCLAIVAATAADFQNNGNLQSSKASIAFIFIFGVVFAFAFTSMQPIYPAEVLSNDQRAKGMAVFQITAGCAGFVNTFAAPIALKNITYWFYVFFVFWDVFEAGFIYFFFVETKGRTLEEMDEVFEAKSPRKASTAPILARYTV</sequence>
<feature type="transmembrane region" description="Helical" evidence="8">
    <location>
        <begin position="364"/>
        <end position="382"/>
    </location>
</feature>
<feature type="transmembrane region" description="Helical" evidence="8">
    <location>
        <begin position="168"/>
        <end position="190"/>
    </location>
</feature>